<reference evidence="2 3" key="1">
    <citation type="submission" date="2023-08" db="EMBL/GenBank/DDBJ databases">
        <title>Helicovermis profunda gen. nov., sp. nov., a novel mesophilic, fermentative bacterium within the Bacillota from a deep-sea hydrothermal vent chimney.</title>
        <authorList>
            <person name="Miyazaki U."/>
            <person name="Mizutani D."/>
            <person name="Hashimoto Y."/>
            <person name="Tame A."/>
            <person name="Sawayama S."/>
            <person name="Miyazaki J."/>
            <person name="Takai K."/>
            <person name="Nakagawa S."/>
        </authorList>
    </citation>
    <scope>NUCLEOTIDE SEQUENCE [LARGE SCALE GENOMIC DNA]</scope>
    <source>
        <strain evidence="2 3">S502</strain>
    </source>
</reference>
<evidence type="ECO:0000259" key="1">
    <source>
        <dbReference type="Pfam" id="PF07238"/>
    </source>
</evidence>
<sequence>MNKYIKDELRVRKRYEYKRNILSYECEKKDDILIKKQPCLISVSDISYGGLGIYCNKKLKRDMMLGIKVNNESVSRNFNLKVKWCKFNELTDNSSKFKVGLKFEDLTRDDIIFINEIIRKIK</sequence>
<dbReference type="InterPro" id="IPR009875">
    <property type="entry name" value="PilZ_domain"/>
</dbReference>
<proteinExistence type="predicted"/>
<dbReference type="GO" id="GO:0035438">
    <property type="term" value="F:cyclic-di-GMP binding"/>
    <property type="evidence" value="ECO:0007669"/>
    <property type="project" value="InterPro"/>
</dbReference>
<dbReference type="Pfam" id="PF07238">
    <property type="entry name" value="PilZ"/>
    <property type="match status" value="1"/>
</dbReference>
<feature type="domain" description="PilZ" evidence="1">
    <location>
        <begin position="33"/>
        <end position="117"/>
    </location>
</feature>
<accession>A0AAU9EJS2</accession>
<dbReference type="RefSeq" id="WP_338535449.1">
    <property type="nucleotide sequence ID" value="NZ_AP028654.1"/>
</dbReference>
<evidence type="ECO:0000313" key="3">
    <source>
        <dbReference type="Proteomes" id="UP001321786"/>
    </source>
</evidence>
<gene>
    <name evidence="2" type="ORF">HLPR_21690</name>
</gene>
<dbReference type="Gene3D" id="2.40.10.220">
    <property type="entry name" value="predicted glycosyltransferase like domains"/>
    <property type="match status" value="1"/>
</dbReference>
<dbReference type="AlphaFoldDB" id="A0AAU9EJS2"/>
<organism evidence="2 3">
    <name type="scientific">Helicovermis profundi</name>
    <dbReference type="NCBI Taxonomy" id="3065157"/>
    <lineage>
        <taxon>Bacteria</taxon>
        <taxon>Bacillati</taxon>
        <taxon>Bacillota</taxon>
        <taxon>Clostridia</taxon>
        <taxon>Helicovermis</taxon>
    </lineage>
</organism>
<name>A0AAU9EJS2_9FIRM</name>
<protein>
    <recommendedName>
        <fullName evidence="1">PilZ domain-containing protein</fullName>
    </recommendedName>
</protein>
<dbReference type="EMBL" id="AP028654">
    <property type="protein sequence ID" value="BEP29838.1"/>
    <property type="molecule type" value="Genomic_DNA"/>
</dbReference>
<dbReference type="KEGG" id="hprf:HLPR_21690"/>
<dbReference type="Proteomes" id="UP001321786">
    <property type="component" value="Chromosome"/>
</dbReference>
<evidence type="ECO:0000313" key="2">
    <source>
        <dbReference type="EMBL" id="BEP29838.1"/>
    </source>
</evidence>
<keyword evidence="3" id="KW-1185">Reference proteome</keyword>